<reference evidence="2" key="2">
    <citation type="submission" date="2023-06" db="EMBL/GenBank/DDBJ databases">
        <authorList>
            <person name="Ma L."/>
            <person name="Liu K.-W."/>
            <person name="Li Z."/>
            <person name="Hsiao Y.-Y."/>
            <person name="Qi Y."/>
            <person name="Fu T."/>
            <person name="Tang G."/>
            <person name="Zhang D."/>
            <person name="Sun W.-H."/>
            <person name="Liu D.-K."/>
            <person name="Li Y."/>
            <person name="Chen G.-Z."/>
            <person name="Liu X.-D."/>
            <person name="Liao X.-Y."/>
            <person name="Jiang Y.-T."/>
            <person name="Yu X."/>
            <person name="Hao Y."/>
            <person name="Huang J."/>
            <person name="Zhao X.-W."/>
            <person name="Ke S."/>
            <person name="Chen Y.-Y."/>
            <person name="Wu W.-L."/>
            <person name="Hsu J.-L."/>
            <person name="Lin Y.-F."/>
            <person name="Huang M.-D."/>
            <person name="Li C.-Y."/>
            <person name="Huang L."/>
            <person name="Wang Z.-W."/>
            <person name="Zhao X."/>
            <person name="Zhong W.-Y."/>
            <person name="Peng D.-H."/>
            <person name="Ahmad S."/>
            <person name="Lan S."/>
            <person name="Zhang J.-S."/>
            <person name="Tsai W.-C."/>
            <person name="Van De Peer Y."/>
            <person name="Liu Z.-J."/>
        </authorList>
    </citation>
    <scope>NUCLEOTIDE SEQUENCE</scope>
    <source>
        <strain evidence="2">SCP</strain>
        <tissue evidence="2">Leaves</tissue>
    </source>
</reference>
<reference evidence="2" key="1">
    <citation type="journal article" date="2023" name="Nat. Commun.">
        <title>Diploid and tetraploid genomes of Acorus and the evolution of monocots.</title>
        <authorList>
            <person name="Ma L."/>
            <person name="Liu K.W."/>
            <person name="Li Z."/>
            <person name="Hsiao Y.Y."/>
            <person name="Qi Y."/>
            <person name="Fu T."/>
            <person name="Tang G.D."/>
            <person name="Zhang D."/>
            <person name="Sun W.H."/>
            <person name="Liu D.K."/>
            <person name="Li Y."/>
            <person name="Chen G.Z."/>
            <person name="Liu X.D."/>
            <person name="Liao X.Y."/>
            <person name="Jiang Y.T."/>
            <person name="Yu X."/>
            <person name="Hao Y."/>
            <person name="Huang J."/>
            <person name="Zhao X.W."/>
            <person name="Ke S."/>
            <person name="Chen Y.Y."/>
            <person name="Wu W.L."/>
            <person name="Hsu J.L."/>
            <person name="Lin Y.F."/>
            <person name="Huang M.D."/>
            <person name="Li C.Y."/>
            <person name="Huang L."/>
            <person name="Wang Z.W."/>
            <person name="Zhao X."/>
            <person name="Zhong W.Y."/>
            <person name="Peng D.H."/>
            <person name="Ahmad S."/>
            <person name="Lan S."/>
            <person name="Zhang J.S."/>
            <person name="Tsai W.C."/>
            <person name="Van de Peer Y."/>
            <person name="Liu Z.J."/>
        </authorList>
    </citation>
    <scope>NUCLEOTIDE SEQUENCE</scope>
    <source>
        <strain evidence="2">SCP</strain>
    </source>
</reference>
<accession>A0AAV9BKE0</accession>
<protein>
    <submittedName>
        <fullName evidence="2">Uncharacterized protein</fullName>
    </submittedName>
</protein>
<name>A0AAV9BKE0_ACOGR</name>
<evidence type="ECO:0000313" key="3">
    <source>
        <dbReference type="Proteomes" id="UP001179952"/>
    </source>
</evidence>
<feature type="region of interest" description="Disordered" evidence="1">
    <location>
        <begin position="1"/>
        <end position="46"/>
    </location>
</feature>
<dbReference type="Proteomes" id="UP001179952">
    <property type="component" value="Unassembled WGS sequence"/>
</dbReference>
<dbReference type="AlphaFoldDB" id="A0AAV9BKE0"/>
<gene>
    <name evidence="2" type="ORF">QJS04_geneDACA005734</name>
</gene>
<evidence type="ECO:0000313" key="2">
    <source>
        <dbReference type="EMBL" id="KAK1276589.1"/>
    </source>
</evidence>
<feature type="compositionally biased region" description="Polar residues" evidence="1">
    <location>
        <begin position="12"/>
        <end position="21"/>
    </location>
</feature>
<comment type="caution">
    <text evidence="2">The sequence shown here is derived from an EMBL/GenBank/DDBJ whole genome shotgun (WGS) entry which is preliminary data.</text>
</comment>
<keyword evidence="3" id="KW-1185">Reference proteome</keyword>
<organism evidence="2 3">
    <name type="scientific">Acorus gramineus</name>
    <name type="common">Dwarf sweet flag</name>
    <dbReference type="NCBI Taxonomy" id="55184"/>
    <lineage>
        <taxon>Eukaryota</taxon>
        <taxon>Viridiplantae</taxon>
        <taxon>Streptophyta</taxon>
        <taxon>Embryophyta</taxon>
        <taxon>Tracheophyta</taxon>
        <taxon>Spermatophyta</taxon>
        <taxon>Magnoliopsida</taxon>
        <taxon>Liliopsida</taxon>
        <taxon>Acoraceae</taxon>
        <taxon>Acorus</taxon>
    </lineage>
</organism>
<dbReference type="EMBL" id="JAUJYN010000003">
    <property type="protein sequence ID" value="KAK1276589.1"/>
    <property type="molecule type" value="Genomic_DNA"/>
</dbReference>
<evidence type="ECO:0000256" key="1">
    <source>
        <dbReference type="SAM" id="MobiDB-lite"/>
    </source>
</evidence>
<proteinExistence type="predicted"/>
<sequence>MTGLPSHAPLLQTPQILSQTRPPHHLRLHPQKPLSPKPKPLPKYHLRRPPLLSQMWGELYSNHPSFWQKTSPSTLCFTFY</sequence>